<evidence type="ECO:0000313" key="1">
    <source>
        <dbReference type="EMBL" id="RKR07036.1"/>
    </source>
</evidence>
<sequence length="468" mass="54957">MSQTTKKSILKDTHIRHLYQRAGFGISPKTVEKLSGLKKKEVVKKLFKSSKSITHLYLPTPDIDAFMQTDTPKKNPKKFRQLIKVSRSKLKDYNLVWVDKMATSNEELRERMTLFWANHFVVRTNNIVFSQHYNATLRKYALGNFRDFVIAIAKEPAMLSYLNNQQNRKGKPNENFARELMELFTLGIGAYTEKDIKESARAFTGWGHTFKGEFVLRKKQHDFGEKEFFGVKGNFNGEDIIDLILKRPECAQFIAKKIYLHFVNDIPNEGRIEELAIVFRENYNIEEVMRHLFMANWFYEKDVIGQKIKSPIDLLVQLKRTIPFSFKKPNEFLYIQRLLGQVLLEPPNVAGWSEGRNWIDSNTMMVRLKLPSVLFMNGTIAFDVKGEFEDSFEEFNKKKSNFNRRLTVTKNWEVFHENYGHLNYEELYHNLISTTTNKGTQEFLQSLKKTNKQEFCVQLMSLPEYQLC</sequence>
<gene>
    <name evidence="1" type="ORF">CLV91_3267</name>
</gene>
<reference evidence="1 2" key="1">
    <citation type="submission" date="2018-10" db="EMBL/GenBank/DDBJ databases">
        <title>Genomic Encyclopedia of Archaeal and Bacterial Type Strains, Phase II (KMG-II): from individual species to whole genera.</title>
        <authorList>
            <person name="Goeker M."/>
        </authorList>
    </citation>
    <scope>NUCLEOTIDE SEQUENCE [LARGE SCALE GENOMIC DNA]</scope>
    <source>
        <strain evidence="1 2">DSM 25230</strain>
    </source>
</reference>
<evidence type="ECO:0000313" key="2">
    <source>
        <dbReference type="Proteomes" id="UP000269412"/>
    </source>
</evidence>
<dbReference type="InterPro" id="IPR014917">
    <property type="entry name" value="DUF1800"/>
</dbReference>
<comment type="caution">
    <text evidence="1">The sequence shown here is derived from an EMBL/GenBank/DDBJ whole genome shotgun (WGS) entry which is preliminary data.</text>
</comment>
<proteinExistence type="predicted"/>
<dbReference type="EMBL" id="RBIQ01000013">
    <property type="protein sequence ID" value="RKR07036.1"/>
    <property type="molecule type" value="Genomic_DNA"/>
</dbReference>
<dbReference type="Proteomes" id="UP000269412">
    <property type="component" value="Unassembled WGS sequence"/>
</dbReference>
<protein>
    <submittedName>
        <fullName evidence="1">Uncharacterized protein DUF1800</fullName>
    </submittedName>
</protein>
<dbReference type="AlphaFoldDB" id="A0A495DSC7"/>
<organism evidence="1 2">
    <name type="scientific">Maribacter vaceletii</name>
    <dbReference type="NCBI Taxonomy" id="1206816"/>
    <lineage>
        <taxon>Bacteria</taxon>
        <taxon>Pseudomonadati</taxon>
        <taxon>Bacteroidota</taxon>
        <taxon>Flavobacteriia</taxon>
        <taxon>Flavobacteriales</taxon>
        <taxon>Flavobacteriaceae</taxon>
        <taxon>Maribacter</taxon>
    </lineage>
</organism>
<name>A0A495DSC7_9FLAO</name>
<keyword evidence="2" id="KW-1185">Reference proteome</keyword>
<accession>A0A495DSC7</accession>
<dbReference type="Pfam" id="PF08811">
    <property type="entry name" value="DUF1800"/>
    <property type="match status" value="1"/>
</dbReference>